<dbReference type="NCBIfam" id="NF007246">
    <property type="entry name" value="PRK09692.1"/>
    <property type="match status" value="1"/>
</dbReference>
<dbReference type="InterPro" id="IPR053876">
    <property type="entry name" value="Phage_int_M"/>
</dbReference>
<dbReference type="GO" id="GO:0003677">
    <property type="term" value="F:DNA binding"/>
    <property type="evidence" value="ECO:0007669"/>
    <property type="project" value="UniProtKB-UniRule"/>
</dbReference>
<dbReference type="SUPFAM" id="SSF56349">
    <property type="entry name" value="DNA breaking-rejoining enzymes"/>
    <property type="match status" value="1"/>
</dbReference>
<keyword evidence="9" id="KW-1185">Reference proteome</keyword>
<accession>K2JB11</accession>
<comment type="caution">
    <text evidence="8">The sequence shown here is derived from an EMBL/GenBank/DDBJ whole genome shotgun (WGS) entry which is preliminary data.</text>
</comment>
<name>K2JB11_9GAMM</name>
<feature type="domain" description="Core-binding (CB)" evidence="7">
    <location>
        <begin position="113"/>
        <end position="194"/>
    </location>
</feature>
<dbReference type="GO" id="GO:0006310">
    <property type="term" value="P:DNA recombination"/>
    <property type="evidence" value="ECO:0007669"/>
    <property type="project" value="UniProtKB-KW"/>
</dbReference>
<evidence type="ECO:0000256" key="3">
    <source>
        <dbReference type="ARBA" id="ARBA00023125"/>
    </source>
</evidence>
<keyword evidence="2" id="KW-0229">DNA integration</keyword>
<dbReference type="InterPro" id="IPR050808">
    <property type="entry name" value="Phage_Integrase"/>
</dbReference>
<dbReference type="EMBL" id="AMRG01000018">
    <property type="protein sequence ID" value="EKE80496.1"/>
    <property type="molecule type" value="Genomic_DNA"/>
</dbReference>
<dbReference type="Pfam" id="PF00589">
    <property type="entry name" value="Phage_integrase"/>
    <property type="match status" value="1"/>
</dbReference>
<dbReference type="Gene3D" id="3.30.160.390">
    <property type="entry name" value="Integrase, DNA-binding domain"/>
    <property type="match status" value="1"/>
</dbReference>
<dbReference type="eggNOG" id="COG0582">
    <property type="taxonomic scope" value="Bacteria"/>
</dbReference>
<evidence type="ECO:0000256" key="5">
    <source>
        <dbReference type="PROSITE-ProRule" id="PRU01248"/>
    </source>
</evidence>
<keyword evidence="3 5" id="KW-0238">DNA-binding</keyword>
<dbReference type="InterPro" id="IPR013762">
    <property type="entry name" value="Integrase-like_cat_sf"/>
</dbReference>
<dbReference type="PANTHER" id="PTHR30629">
    <property type="entry name" value="PROPHAGE INTEGRASE"/>
    <property type="match status" value="1"/>
</dbReference>
<dbReference type="GO" id="GO:0015074">
    <property type="term" value="P:DNA integration"/>
    <property type="evidence" value="ECO:0007669"/>
    <property type="project" value="UniProtKB-KW"/>
</dbReference>
<dbReference type="InterPro" id="IPR011010">
    <property type="entry name" value="DNA_brk_join_enz"/>
</dbReference>
<comment type="similarity">
    <text evidence="1">Belongs to the 'phage' integrase family.</text>
</comment>
<dbReference type="PROSITE" id="PS51898">
    <property type="entry name" value="TYR_RECOMBINASE"/>
    <property type="match status" value="1"/>
</dbReference>
<dbReference type="Gene3D" id="1.10.443.10">
    <property type="entry name" value="Intergrase catalytic core"/>
    <property type="match status" value="1"/>
</dbReference>
<dbReference type="PANTHER" id="PTHR30629:SF6">
    <property type="entry name" value="PROPHAGE INTEGRASE INTA-RELATED"/>
    <property type="match status" value="1"/>
</dbReference>
<dbReference type="AlphaFoldDB" id="K2JB11"/>
<protein>
    <submittedName>
        <fullName evidence="8">Phage integrase</fullName>
    </submittedName>
</protein>
<dbReference type="PROSITE" id="PS51900">
    <property type="entry name" value="CB"/>
    <property type="match status" value="1"/>
</dbReference>
<dbReference type="RefSeq" id="WP_008489783.1">
    <property type="nucleotide sequence ID" value="NZ_AMRG01000018.1"/>
</dbReference>
<evidence type="ECO:0000256" key="4">
    <source>
        <dbReference type="ARBA" id="ARBA00023172"/>
    </source>
</evidence>
<evidence type="ECO:0000256" key="2">
    <source>
        <dbReference type="ARBA" id="ARBA00022908"/>
    </source>
</evidence>
<dbReference type="Gene3D" id="1.10.150.130">
    <property type="match status" value="1"/>
</dbReference>
<dbReference type="InterPro" id="IPR010998">
    <property type="entry name" value="Integrase_recombinase_N"/>
</dbReference>
<sequence length="419" mass="48419">MYKRRVTKIPRITKPLSAREVSEAKPKDKEYNLSDGQGLHLRVKPSGKKVWIFNYFEPFTKRRRNLTLGNFPDLSLSLAREKRQQNRELLAQDIDPIFHRDEQFEAERAAAGNTFKAVAERWFETHQKEVKPDTAKKIWRSLENDVFPRVGSIPIKKLIAPKAIEVIEALTKRNSLEMARKVARRMNNVMSFALNVGYIDHNPLTGINRVIPSSRVQNMPSRAPDELPELMRALNFANIKYVTRCLIEWQLHTMVRPGEAVQTRWQEIDFDKAIWAIPAERMKMGRPHEVPLTKQSLALLEFMQPMSGHREFIFPSDRAPLKHANKETANMALKRMGFEGRLVAHGLRALASTTLNERGFDKDVIEVALAHIDKDKIRGAYNRATYIKQRREMMEWWSEHIEKASQGSMSLSSTGKDNI</sequence>
<keyword evidence="4" id="KW-0233">DNA recombination</keyword>
<dbReference type="InterPro" id="IPR044068">
    <property type="entry name" value="CB"/>
</dbReference>
<dbReference type="CDD" id="cd00801">
    <property type="entry name" value="INT_P4_C"/>
    <property type="match status" value="1"/>
</dbReference>
<evidence type="ECO:0000256" key="1">
    <source>
        <dbReference type="ARBA" id="ARBA00008857"/>
    </source>
</evidence>
<dbReference type="Pfam" id="PF13356">
    <property type="entry name" value="Arm-DNA-bind_3"/>
    <property type="match status" value="1"/>
</dbReference>
<dbReference type="InterPro" id="IPR025166">
    <property type="entry name" value="Integrase_DNA_bind_dom"/>
</dbReference>
<organism evidence="8 9">
    <name type="scientific">Idiomarina xiamenensis 10-D-4</name>
    <dbReference type="NCBI Taxonomy" id="740709"/>
    <lineage>
        <taxon>Bacteria</taxon>
        <taxon>Pseudomonadati</taxon>
        <taxon>Pseudomonadota</taxon>
        <taxon>Gammaproteobacteria</taxon>
        <taxon>Alteromonadales</taxon>
        <taxon>Idiomarinaceae</taxon>
        <taxon>Idiomarina</taxon>
    </lineage>
</organism>
<feature type="domain" description="Tyr recombinase" evidence="6">
    <location>
        <begin position="217"/>
        <end position="394"/>
    </location>
</feature>
<dbReference type="PATRIC" id="fig|740709.3.peg.2412"/>
<evidence type="ECO:0000259" key="7">
    <source>
        <dbReference type="PROSITE" id="PS51900"/>
    </source>
</evidence>
<dbReference type="Proteomes" id="UP000014115">
    <property type="component" value="Unassembled WGS sequence"/>
</dbReference>
<dbReference type="InterPro" id="IPR002104">
    <property type="entry name" value="Integrase_catalytic"/>
</dbReference>
<gene>
    <name evidence="8" type="ORF">A10D4_11946</name>
</gene>
<evidence type="ECO:0000313" key="8">
    <source>
        <dbReference type="EMBL" id="EKE80496.1"/>
    </source>
</evidence>
<evidence type="ECO:0000259" key="6">
    <source>
        <dbReference type="PROSITE" id="PS51898"/>
    </source>
</evidence>
<dbReference type="Pfam" id="PF22022">
    <property type="entry name" value="Phage_int_M"/>
    <property type="match status" value="1"/>
</dbReference>
<dbReference type="InterPro" id="IPR038488">
    <property type="entry name" value="Integrase_DNA-bd_sf"/>
</dbReference>
<evidence type="ECO:0000313" key="9">
    <source>
        <dbReference type="Proteomes" id="UP000014115"/>
    </source>
</evidence>
<proteinExistence type="inferred from homology"/>
<reference evidence="8 9" key="1">
    <citation type="journal article" date="2012" name="J. Bacteriol.">
        <title>Genome Sequence of Idiomarina xiamenensis Type Strain 10-D-4.</title>
        <authorList>
            <person name="Lai Q."/>
            <person name="Wang L."/>
            <person name="Wang W."/>
            <person name="Shao Z."/>
        </authorList>
    </citation>
    <scope>NUCLEOTIDE SEQUENCE [LARGE SCALE GENOMIC DNA]</scope>
    <source>
        <strain evidence="8 9">10-D-4</strain>
    </source>
</reference>